<evidence type="ECO:0000259" key="1">
    <source>
        <dbReference type="Pfam" id="PF06904"/>
    </source>
</evidence>
<dbReference type="Pfam" id="PF06904">
    <property type="entry name" value="Extensin-like_C"/>
    <property type="match status" value="1"/>
</dbReference>
<evidence type="ECO:0000313" key="2">
    <source>
        <dbReference type="EMBL" id="NID04495.1"/>
    </source>
</evidence>
<sequence>MRPLLLFILLLALAALVWSRGWRPPDRYNPWARLDLAAEPDMFLRFKLGRLGDDPAMCKAAIGEAGAVFTPVADRKEPNGCGWTDAVRLSAIGPARLASPATLTCPLAASMVLFHRHVLQPRAEAAFGSPVRIVDHVGSYSCRNVYHRDQAPLSRHALADAIDVTGWRLADGRHITVEKGWDARTEADFLHGLEAEGCRYFGAILGPDYNAAHRTHFHMQGRGFGFCR</sequence>
<protein>
    <submittedName>
        <fullName evidence="2">Extensin family protein</fullName>
    </submittedName>
</protein>
<gene>
    <name evidence="2" type="ORF">HBF26_06340</name>
</gene>
<organism evidence="2 3">
    <name type="scientific">Luteibacter jiangsuensis</name>
    <dbReference type="NCBI Taxonomy" id="637577"/>
    <lineage>
        <taxon>Bacteria</taxon>
        <taxon>Pseudomonadati</taxon>
        <taxon>Pseudomonadota</taxon>
        <taxon>Gammaproteobacteria</taxon>
        <taxon>Lysobacterales</taxon>
        <taxon>Rhodanobacteraceae</taxon>
        <taxon>Luteibacter</taxon>
    </lineage>
</organism>
<dbReference type="Proteomes" id="UP001429601">
    <property type="component" value="Unassembled WGS sequence"/>
</dbReference>
<accession>A0ABX0Q1U9</accession>
<proteinExistence type="predicted"/>
<keyword evidence="3" id="KW-1185">Reference proteome</keyword>
<dbReference type="InterPro" id="IPR009683">
    <property type="entry name" value="Extensin-like_C"/>
</dbReference>
<dbReference type="EMBL" id="JAAQQR010000002">
    <property type="protein sequence ID" value="NID04495.1"/>
    <property type="molecule type" value="Genomic_DNA"/>
</dbReference>
<name>A0ABX0Q1U9_9GAMM</name>
<reference evidence="2 3" key="1">
    <citation type="journal article" date="2011" name="Curr. Microbiol.">
        <title>Luteibacter jiangsuensis sp. nov.: a methamidophos-degrading bacterium isolated from a methamidophos-manufacturing factory.</title>
        <authorList>
            <person name="Wang L."/>
            <person name="Wang G.L."/>
            <person name="Li S.P."/>
            <person name="Jiang J.D."/>
        </authorList>
    </citation>
    <scope>NUCLEOTIDE SEQUENCE [LARGE SCALE GENOMIC DNA]</scope>
    <source>
        <strain evidence="2 3">CGMCC 1.10133</strain>
    </source>
</reference>
<feature type="domain" description="Extensin-like C-terminal" evidence="1">
    <location>
        <begin position="57"/>
        <end position="228"/>
    </location>
</feature>
<comment type="caution">
    <text evidence="2">The sequence shown here is derived from an EMBL/GenBank/DDBJ whole genome shotgun (WGS) entry which is preliminary data.</text>
</comment>
<evidence type="ECO:0000313" key="3">
    <source>
        <dbReference type="Proteomes" id="UP001429601"/>
    </source>
</evidence>
<dbReference type="RefSeq" id="WP_167124170.1">
    <property type="nucleotide sequence ID" value="NZ_JAAQQR010000002.1"/>
</dbReference>